<keyword evidence="10" id="KW-1185">Reference proteome</keyword>
<keyword evidence="7 9" id="KW-0012">Acyltransferase</keyword>
<feature type="transmembrane region" description="Helical" evidence="8">
    <location>
        <begin position="77"/>
        <end position="100"/>
    </location>
</feature>
<dbReference type="PIRSF" id="PIRSF500217">
    <property type="entry name" value="AlgI"/>
    <property type="match status" value="1"/>
</dbReference>
<organism evidence="9 10">
    <name type="scientific">Caproicibacter fermentans</name>
    <dbReference type="NCBI Taxonomy" id="2576756"/>
    <lineage>
        <taxon>Bacteria</taxon>
        <taxon>Bacillati</taxon>
        <taxon>Bacillota</taxon>
        <taxon>Clostridia</taxon>
        <taxon>Eubacteriales</taxon>
        <taxon>Acutalibacteraceae</taxon>
        <taxon>Caproicibacter</taxon>
    </lineage>
</organism>
<comment type="similarity">
    <text evidence="2 7">Belongs to the membrane-bound acyltransferase family.</text>
</comment>
<sequence>MLFSSLFFIFIFLPVSLAAYYLLPRKWRNLCLFVFSLVFYAWGEPVYVFLMLFTAVFDYAVGTLLERFAGRPGPRRAVLAFGICVNLGMLAYFKYAALFVSTVNSAFSLSIPVPAAALPIGISFYTFESLSYAIDIYRGEAPAQKSLIDFGTYVSFFPHLISGPIIQYKEMQAQLRGRTESMEHVTEGALRFLHGLFKKVLLANNLALIADKVQYFGHPSALSAWLGALAFTFQIYFDFSGYTDMAIGLGRMFGFILPENFNLPYSSRSASDFWRRWHMTLGRWFRDYLYIPLGGNRCSTVKLVRNLAVVWVLTGFWHGSSWNFAVWGAYWGFLIICEKLFLQKWLDRIPVFFQWLYAFLAAVVGWVFFSYTDLRAACGVVAAMFGFSGGTDSLGVYALITGAPILLLAALFCTPYPARLLGWLDRKGRTGLALRSAGMTVLFLLSIAALVDNSYNPFLYFRF</sequence>
<dbReference type="GO" id="GO:0042121">
    <property type="term" value="P:alginic acid biosynthetic process"/>
    <property type="evidence" value="ECO:0007669"/>
    <property type="project" value="InterPro"/>
</dbReference>
<dbReference type="Proteomes" id="UP000469440">
    <property type="component" value="Unassembled WGS sequence"/>
</dbReference>
<dbReference type="GO" id="GO:0005886">
    <property type="term" value="C:plasma membrane"/>
    <property type="evidence" value="ECO:0007669"/>
    <property type="project" value="UniProtKB-SubCell"/>
</dbReference>
<evidence type="ECO:0000256" key="8">
    <source>
        <dbReference type="SAM" id="Phobius"/>
    </source>
</evidence>
<comment type="caution">
    <text evidence="9">The sequence shown here is derived from an EMBL/GenBank/DDBJ whole genome shotgun (WGS) entry which is preliminary data.</text>
</comment>
<keyword evidence="4 8" id="KW-0812">Transmembrane</keyword>
<feature type="transmembrane region" description="Helical" evidence="8">
    <location>
        <begin position="349"/>
        <end position="369"/>
    </location>
</feature>
<proteinExistence type="inferred from homology"/>
<dbReference type="InterPro" id="IPR028362">
    <property type="entry name" value="AlgI"/>
</dbReference>
<dbReference type="InterPro" id="IPR051085">
    <property type="entry name" value="MB_O-acyltransferase"/>
</dbReference>
<keyword evidence="3 7" id="KW-1003">Cell membrane</keyword>
<dbReference type="EC" id="2.3.1.-" evidence="9"/>
<keyword evidence="6 7" id="KW-0472">Membrane</keyword>
<dbReference type="AlphaFoldDB" id="A0A6N8I037"/>
<feature type="transmembrane region" description="Helical" evidence="8">
    <location>
        <begin position="106"/>
        <end position="127"/>
    </location>
</feature>
<accession>A0A6N8I037</accession>
<evidence type="ECO:0000256" key="4">
    <source>
        <dbReference type="ARBA" id="ARBA00022692"/>
    </source>
</evidence>
<keyword evidence="5 8" id="KW-1133">Transmembrane helix</keyword>
<evidence type="ECO:0000313" key="9">
    <source>
        <dbReference type="EMBL" id="MVB11268.1"/>
    </source>
</evidence>
<dbReference type="GO" id="GO:0016746">
    <property type="term" value="F:acyltransferase activity"/>
    <property type="evidence" value="ECO:0007669"/>
    <property type="project" value="UniProtKB-KW"/>
</dbReference>
<dbReference type="EMBL" id="VWXL01000053">
    <property type="protein sequence ID" value="MVB11268.1"/>
    <property type="molecule type" value="Genomic_DNA"/>
</dbReference>
<reference evidence="9 10" key="1">
    <citation type="submission" date="2019-09" db="EMBL/GenBank/DDBJ databases">
        <title>Genome sequence of Clostridium sp. EA1.</title>
        <authorList>
            <person name="Poehlein A."/>
            <person name="Bengelsdorf F.R."/>
            <person name="Daniel R."/>
        </authorList>
    </citation>
    <scope>NUCLEOTIDE SEQUENCE [LARGE SCALE GENOMIC DNA]</scope>
    <source>
        <strain evidence="9 10">EA1</strain>
    </source>
</reference>
<evidence type="ECO:0000256" key="2">
    <source>
        <dbReference type="ARBA" id="ARBA00010323"/>
    </source>
</evidence>
<dbReference type="InterPro" id="IPR004299">
    <property type="entry name" value="MBOAT_fam"/>
</dbReference>
<evidence type="ECO:0000256" key="1">
    <source>
        <dbReference type="ARBA" id="ARBA00004651"/>
    </source>
</evidence>
<evidence type="ECO:0000256" key="5">
    <source>
        <dbReference type="ARBA" id="ARBA00022989"/>
    </source>
</evidence>
<protein>
    <submittedName>
        <fullName evidence="9">Peptidoglycan O-acetyltransferase</fullName>
        <ecNumber evidence="9">2.3.1.-</ecNumber>
    </submittedName>
</protein>
<feature type="transmembrane region" description="Helical" evidence="8">
    <location>
        <begin position="432"/>
        <end position="451"/>
    </location>
</feature>
<comment type="subcellular location">
    <subcellularLocation>
        <location evidence="1">Cell membrane</location>
        <topology evidence="1">Multi-pass membrane protein</topology>
    </subcellularLocation>
</comment>
<feature type="transmembrane region" description="Helical" evidence="8">
    <location>
        <begin position="46"/>
        <end position="65"/>
    </location>
</feature>
<dbReference type="PANTHER" id="PTHR13285">
    <property type="entry name" value="ACYLTRANSFERASE"/>
    <property type="match status" value="1"/>
</dbReference>
<dbReference type="RefSeq" id="WP_156990561.1">
    <property type="nucleotide sequence ID" value="NZ_VWXL01000053.1"/>
</dbReference>
<evidence type="ECO:0000313" key="10">
    <source>
        <dbReference type="Proteomes" id="UP000469440"/>
    </source>
</evidence>
<evidence type="ECO:0000256" key="6">
    <source>
        <dbReference type="ARBA" id="ARBA00023136"/>
    </source>
</evidence>
<dbReference type="PIRSF" id="PIRSF016636">
    <property type="entry name" value="AlgI_DltB"/>
    <property type="match status" value="1"/>
</dbReference>
<dbReference type="OrthoDB" id="9805788at2"/>
<dbReference type="InterPro" id="IPR024194">
    <property type="entry name" value="Ac/AlaTfrase_AlgI/DltB"/>
</dbReference>
<evidence type="ECO:0000256" key="3">
    <source>
        <dbReference type="ARBA" id="ARBA00022475"/>
    </source>
</evidence>
<evidence type="ECO:0000256" key="7">
    <source>
        <dbReference type="PIRNR" id="PIRNR016636"/>
    </source>
</evidence>
<gene>
    <name evidence="9" type="primary">patA_4</name>
    <name evidence="9" type="ORF">CAFE_19760</name>
</gene>
<dbReference type="PANTHER" id="PTHR13285:SF18">
    <property type="entry name" value="PROTEIN-CYSTEINE N-PALMITOYLTRANSFERASE RASP"/>
    <property type="match status" value="1"/>
</dbReference>
<name>A0A6N8I037_9FIRM</name>
<keyword evidence="7 9" id="KW-0808">Transferase</keyword>
<feature type="transmembrane region" description="Helical" evidence="8">
    <location>
        <begin position="303"/>
        <end position="318"/>
    </location>
</feature>
<dbReference type="Pfam" id="PF03062">
    <property type="entry name" value="MBOAT"/>
    <property type="match status" value="1"/>
</dbReference>